<evidence type="ECO:0000256" key="3">
    <source>
        <dbReference type="ARBA" id="ARBA00004496"/>
    </source>
</evidence>
<dbReference type="InterPro" id="IPR029063">
    <property type="entry name" value="SAM-dependent_MTases_sf"/>
</dbReference>
<dbReference type="SUPFAM" id="SSF53335">
    <property type="entry name" value="S-adenosyl-L-methionine-dependent methyltransferases"/>
    <property type="match status" value="1"/>
</dbReference>
<proteinExistence type="inferred from homology"/>
<dbReference type="Gene3D" id="3.30.56.70">
    <property type="entry name" value="N2,N2-dimethylguanosine tRNA methyltransferase, C-terminal domain"/>
    <property type="match status" value="1"/>
</dbReference>
<dbReference type="SMART" id="SM00046">
    <property type="entry name" value="DAGKc"/>
    <property type="match status" value="1"/>
</dbReference>
<dbReference type="InterPro" id="IPR045687">
    <property type="entry name" value="PIGG/GPI7_C"/>
</dbReference>
<keyword evidence="20 29" id="KW-0472">Membrane</keyword>
<feature type="domain" description="DAGKc" evidence="30">
    <location>
        <begin position="587"/>
        <end position="750"/>
    </location>
</feature>
<feature type="transmembrane region" description="Helical" evidence="29">
    <location>
        <begin position="2091"/>
        <end position="2114"/>
    </location>
</feature>
<evidence type="ECO:0000259" key="30">
    <source>
        <dbReference type="PROSITE" id="PS50146"/>
    </source>
</evidence>
<evidence type="ECO:0000256" key="17">
    <source>
        <dbReference type="ARBA" id="ARBA00022884"/>
    </source>
</evidence>
<evidence type="ECO:0000256" key="28">
    <source>
        <dbReference type="SAM" id="MobiDB-lite"/>
    </source>
</evidence>
<dbReference type="CDD" id="cd16023">
    <property type="entry name" value="GPI_EPT_3"/>
    <property type="match status" value="1"/>
</dbReference>
<keyword evidence="32" id="KW-1185">Reference proteome</keyword>
<reference evidence="31" key="1">
    <citation type="journal article" date="2023" name="Mol. Plant Microbe Interact.">
        <title>Elucidating the Obligate Nature and Biological Capacity of an Invasive Fungal Corn Pathogen.</title>
        <authorList>
            <person name="MacCready J.S."/>
            <person name="Roggenkamp E.M."/>
            <person name="Gdanetz K."/>
            <person name="Chilvers M.I."/>
        </authorList>
    </citation>
    <scope>NUCLEOTIDE SEQUENCE</scope>
    <source>
        <strain evidence="31">PM02</strain>
    </source>
</reference>
<dbReference type="Gene3D" id="3.40.50.150">
    <property type="entry name" value="Vaccinia Virus protein VP39"/>
    <property type="match status" value="2"/>
</dbReference>
<keyword evidence="10 27" id="KW-0820">tRNA-binding</keyword>
<feature type="transmembrane region" description="Helical" evidence="29">
    <location>
        <begin position="2021"/>
        <end position="2040"/>
    </location>
</feature>
<dbReference type="GO" id="GO:0016301">
    <property type="term" value="F:kinase activity"/>
    <property type="evidence" value="ECO:0007669"/>
    <property type="project" value="InterPro"/>
</dbReference>
<evidence type="ECO:0000256" key="13">
    <source>
        <dbReference type="ARBA" id="ARBA00022691"/>
    </source>
</evidence>
<evidence type="ECO:0000256" key="18">
    <source>
        <dbReference type="ARBA" id="ARBA00022989"/>
    </source>
</evidence>
<feature type="region of interest" description="Disordered" evidence="28">
    <location>
        <begin position="1459"/>
        <end position="1560"/>
    </location>
</feature>
<keyword evidence="8" id="KW-0678">Repressor</keyword>
<comment type="caution">
    <text evidence="31">The sequence shown here is derived from an EMBL/GenBank/DDBJ whole genome shotgun (WGS) entry which is preliminary data.</text>
</comment>
<dbReference type="Gene3D" id="3.40.720.10">
    <property type="entry name" value="Alkaline Phosphatase, subunit A"/>
    <property type="match status" value="1"/>
</dbReference>
<dbReference type="PROSITE" id="PS50146">
    <property type="entry name" value="DAGK"/>
    <property type="match status" value="1"/>
</dbReference>
<evidence type="ECO:0000313" key="32">
    <source>
        <dbReference type="Proteomes" id="UP001217918"/>
    </source>
</evidence>
<dbReference type="InterPro" id="IPR039524">
    <property type="entry name" value="PIGO/GPI13"/>
</dbReference>
<dbReference type="GO" id="GO:0030488">
    <property type="term" value="P:tRNA methylation"/>
    <property type="evidence" value="ECO:0007669"/>
    <property type="project" value="UniProtKB-ARBA"/>
</dbReference>
<keyword evidence="13 27" id="KW-0949">S-adenosyl-L-methionine</keyword>
<dbReference type="GO" id="GO:0005634">
    <property type="term" value="C:nucleus"/>
    <property type="evidence" value="ECO:0007669"/>
    <property type="project" value="UniProtKB-SubCell"/>
</dbReference>
<dbReference type="Pfam" id="PF19316">
    <property type="entry name" value="PIGO_PIGG"/>
    <property type="match status" value="1"/>
</dbReference>
<dbReference type="GO" id="GO:0051377">
    <property type="term" value="F:mannose-ethanolamine phosphotransferase activity"/>
    <property type="evidence" value="ECO:0007669"/>
    <property type="project" value="InterPro"/>
</dbReference>
<feature type="transmembrane region" description="Helical" evidence="29">
    <location>
        <begin position="2311"/>
        <end position="2333"/>
    </location>
</feature>
<evidence type="ECO:0000256" key="7">
    <source>
        <dbReference type="ARBA" id="ARBA00022490"/>
    </source>
</evidence>
<evidence type="ECO:0000256" key="9">
    <source>
        <dbReference type="ARBA" id="ARBA00022502"/>
    </source>
</evidence>
<dbReference type="InterPro" id="IPR042296">
    <property type="entry name" value="tRNA_met_Trm1_C"/>
</dbReference>
<dbReference type="InterPro" id="IPR001206">
    <property type="entry name" value="Diacylglycerol_kinase_cat_dom"/>
</dbReference>
<dbReference type="GO" id="GO:0005789">
    <property type="term" value="C:endoplasmic reticulum membrane"/>
    <property type="evidence" value="ECO:0007669"/>
    <property type="project" value="UniProtKB-SubCell"/>
</dbReference>
<dbReference type="FunFam" id="3.30.56.70:FF:000001">
    <property type="entry name" value="tRNA (guanine(26)-N(2))-dimethyltransferase"/>
    <property type="match status" value="1"/>
</dbReference>
<evidence type="ECO:0000256" key="5">
    <source>
        <dbReference type="ARBA" id="ARBA00006922"/>
    </source>
</evidence>
<dbReference type="GO" id="GO:0016603">
    <property type="term" value="F:glutaminyl-peptide cyclotransferase activity"/>
    <property type="evidence" value="ECO:0007669"/>
    <property type="project" value="InterPro"/>
</dbReference>
<comment type="similarity">
    <text evidence="5">Belongs to the WHI5/NRM1 family.</text>
</comment>
<evidence type="ECO:0000256" key="23">
    <source>
        <dbReference type="ARBA" id="ARBA00023242"/>
    </source>
</evidence>
<dbReference type="InterPro" id="IPR017438">
    <property type="entry name" value="ATP-NAD_kinase_N"/>
</dbReference>
<evidence type="ECO:0000256" key="8">
    <source>
        <dbReference type="ARBA" id="ARBA00022491"/>
    </source>
</evidence>
<evidence type="ECO:0000256" key="21">
    <source>
        <dbReference type="ARBA" id="ARBA00023163"/>
    </source>
</evidence>
<dbReference type="SUPFAM" id="SSF53649">
    <property type="entry name" value="Alkaline phosphatase-like"/>
    <property type="match status" value="1"/>
</dbReference>
<evidence type="ECO:0000256" key="22">
    <source>
        <dbReference type="ARBA" id="ARBA00023180"/>
    </source>
</evidence>
<feature type="region of interest" description="Disordered" evidence="28">
    <location>
        <begin position="340"/>
        <end position="367"/>
    </location>
</feature>
<keyword evidence="19" id="KW-0805">Transcription regulation</keyword>
<evidence type="ECO:0000313" key="31">
    <source>
        <dbReference type="EMBL" id="KAK2066835.1"/>
    </source>
</evidence>
<feature type="compositionally biased region" description="Basic and acidic residues" evidence="28">
    <location>
        <begin position="1331"/>
        <end position="1346"/>
    </location>
</feature>
<feature type="transmembrane region" description="Helical" evidence="29">
    <location>
        <begin position="1991"/>
        <end position="2009"/>
    </location>
</feature>
<dbReference type="InterPro" id="IPR007484">
    <property type="entry name" value="Peptidase_M28"/>
</dbReference>
<evidence type="ECO:0000256" key="12">
    <source>
        <dbReference type="ARBA" id="ARBA00022679"/>
    </source>
</evidence>
<dbReference type="Pfam" id="PF08528">
    <property type="entry name" value="Whi5"/>
    <property type="match status" value="1"/>
</dbReference>
<dbReference type="Pfam" id="PF00781">
    <property type="entry name" value="DAGK_cat"/>
    <property type="match status" value="1"/>
</dbReference>
<dbReference type="GO" id="GO:0016423">
    <property type="term" value="F:tRNA (guanine) methyltransferase activity"/>
    <property type="evidence" value="ECO:0007669"/>
    <property type="project" value="InterPro"/>
</dbReference>
<feature type="transmembrane region" description="Helical" evidence="29">
    <location>
        <begin position="2271"/>
        <end position="2296"/>
    </location>
</feature>
<evidence type="ECO:0000256" key="6">
    <source>
        <dbReference type="ARBA" id="ARBA00008695"/>
    </source>
</evidence>
<dbReference type="EMBL" id="JAQQPM010000001">
    <property type="protein sequence ID" value="KAK2066835.1"/>
    <property type="molecule type" value="Genomic_DNA"/>
</dbReference>
<evidence type="ECO:0000256" key="2">
    <source>
        <dbReference type="ARBA" id="ARBA00004477"/>
    </source>
</evidence>
<dbReference type="InterPro" id="IPR002591">
    <property type="entry name" value="Phosphodiest/P_Trfase"/>
</dbReference>
<dbReference type="GO" id="GO:0006506">
    <property type="term" value="P:GPI anchor biosynthetic process"/>
    <property type="evidence" value="ECO:0007669"/>
    <property type="project" value="UniProtKB-KW"/>
</dbReference>
<dbReference type="CDD" id="cd03880">
    <property type="entry name" value="M28_QC_like"/>
    <property type="match status" value="1"/>
</dbReference>
<dbReference type="GO" id="GO:0000049">
    <property type="term" value="F:tRNA binding"/>
    <property type="evidence" value="ECO:0007669"/>
    <property type="project" value="UniProtKB-UniRule"/>
</dbReference>
<keyword evidence="16" id="KW-0256">Endoplasmic reticulum</keyword>
<keyword evidence="12 27" id="KW-0808">Transferase</keyword>
<evidence type="ECO:0000256" key="27">
    <source>
        <dbReference type="PROSITE-ProRule" id="PRU00958"/>
    </source>
</evidence>
<evidence type="ECO:0000256" key="4">
    <source>
        <dbReference type="ARBA" id="ARBA00004687"/>
    </source>
</evidence>
<dbReference type="Pfam" id="PF04389">
    <property type="entry name" value="Peptidase_M28"/>
    <property type="match status" value="1"/>
</dbReference>
<feature type="transmembrane region" description="Helical" evidence="29">
    <location>
        <begin position="2236"/>
        <end position="2259"/>
    </location>
</feature>
<dbReference type="InterPro" id="IPR017850">
    <property type="entry name" value="Alkaline_phosphatase_core_sf"/>
</dbReference>
<evidence type="ECO:0000256" key="26">
    <source>
        <dbReference type="ARBA" id="ARBA00083299"/>
    </source>
</evidence>
<feature type="region of interest" description="Disordered" evidence="28">
    <location>
        <begin position="470"/>
        <end position="495"/>
    </location>
</feature>
<keyword evidence="9" id="KW-0337">GPI-anchor biosynthesis</keyword>
<accession>A0AAD9HXK9</accession>
<feature type="transmembrane region" description="Helical" evidence="29">
    <location>
        <begin position="2184"/>
        <end position="2206"/>
    </location>
</feature>
<dbReference type="Pfam" id="PF01663">
    <property type="entry name" value="Phosphodiest"/>
    <property type="match status" value="1"/>
</dbReference>
<keyword evidence="7" id="KW-0963">Cytoplasm</keyword>
<dbReference type="GO" id="GO:0008170">
    <property type="term" value="F:N-methyltransferase activity"/>
    <property type="evidence" value="ECO:0007669"/>
    <property type="project" value="UniProtKB-ARBA"/>
</dbReference>
<dbReference type="SUPFAM" id="SSF53187">
    <property type="entry name" value="Zn-dependent exopeptidases"/>
    <property type="match status" value="1"/>
</dbReference>
<evidence type="ECO:0000256" key="11">
    <source>
        <dbReference type="ARBA" id="ARBA00022603"/>
    </source>
</evidence>
<feature type="transmembrane region" description="Helical" evidence="29">
    <location>
        <begin position="1929"/>
        <end position="1950"/>
    </location>
</feature>
<evidence type="ECO:0000256" key="16">
    <source>
        <dbReference type="ARBA" id="ARBA00022824"/>
    </source>
</evidence>
<organism evidence="31 32">
    <name type="scientific">Phyllachora maydis</name>
    <dbReference type="NCBI Taxonomy" id="1825666"/>
    <lineage>
        <taxon>Eukaryota</taxon>
        <taxon>Fungi</taxon>
        <taxon>Dikarya</taxon>
        <taxon>Ascomycota</taxon>
        <taxon>Pezizomycotina</taxon>
        <taxon>Sordariomycetes</taxon>
        <taxon>Sordariomycetidae</taxon>
        <taxon>Phyllachorales</taxon>
        <taxon>Phyllachoraceae</taxon>
        <taxon>Phyllachora</taxon>
    </lineage>
</organism>
<comment type="pathway">
    <text evidence="4">Glycolipid biosynthesis; glycosylphosphatidylinositol-anchor biosynthesis.</text>
</comment>
<comment type="similarity">
    <text evidence="27">Belongs to the class I-like SAM-binding methyltransferase superfamily. Trm1 family.</text>
</comment>
<dbReference type="SUPFAM" id="SSF111331">
    <property type="entry name" value="NAD kinase/diacylglycerol kinase-like"/>
    <property type="match status" value="1"/>
</dbReference>
<evidence type="ECO:0000256" key="1">
    <source>
        <dbReference type="ARBA" id="ARBA00004123"/>
    </source>
</evidence>
<keyword evidence="18 29" id="KW-1133">Transmembrane helix</keyword>
<evidence type="ECO:0000256" key="15">
    <source>
        <dbReference type="ARBA" id="ARBA00022694"/>
    </source>
</evidence>
<evidence type="ECO:0000256" key="19">
    <source>
        <dbReference type="ARBA" id="ARBA00023015"/>
    </source>
</evidence>
<evidence type="ECO:0000256" key="10">
    <source>
        <dbReference type="ARBA" id="ARBA00022555"/>
    </source>
</evidence>
<comment type="subcellular location">
    <subcellularLocation>
        <location evidence="3">Cytoplasm</location>
    </subcellularLocation>
    <subcellularLocation>
        <location evidence="2">Endoplasmic reticulum membrane</location>
        <topology evidence="2">Multi-pass membrane protein</topology>
    </subcellularLocation>
    <subcellularLocation>
        <location evidence="1">Nucleus</location>
    </subcellularLocation>
</comment>
<evidence type="ECO:0000256" key="29">
    <source>
        <dbReference type="SAM" id="Phobius"/>
    </source>
</evidence>
<keyword evidence="11 27" id="KW-0489">Methyltransferase</keyword>
<dbReference type="PANTHER" id="PTHR23071">
    <property type="entry name" value="PHOSPHATIDYLINOSITOL GLYCAN"/>
    <property type="match status" value="1"/>
</dbReference>
<dbReference type="Proteomes" id="UP001217918">
    <property type="component" value="Unassembled WGS sequence"/>
</dbReference>
<dbReference type="PANTHER" id="PTHR23071:SF1">
    <property type="entry name" value="GPI ETHANOLAMINE PHOSPHATE TRANSFERASE 3"/>
    <property type="match status" value="1"/>
</dbReference>
<dbReference type="InterPro" id="IPR002905">
    <property type="entry name" value="Trm1"/>
</dbReference>
<dbReference type="Gene3D" id="2.60.200.40">
    <property type="match status" value="1"/>
</dbReference>
<dbReference type="Gene3D" id="3.40.630.10">
    <property type="entry name" value="Zn peptidases"/>
    <property type="match status" value="1"/>
</dbReference>
<feature type="transmembrane region" description="Helical" evidence="29">
    <location>
        <begin position="1587"/>
        <end position="1614"/>
    </location>
</feature>
<dbReference type="InterPro" id="IPR037457">
    <property type="entry name" value="M28_QC"/>
</dbReference>
<feature type="transmembrane region" description="Helical" evidence="29">
    <location>
        <begin position="2152"/>
        <end position="2172"/>
    </location>
</feature>
<keyword evidence="14 29" id="KW-0812">Transmembrane</keyword>
<evidence type="ECO:0000256" key="25">
    <source>
        <dbReference type="ARBA" id="ARBA00082896"/>
    </source>
</evidence>
<feature type="region of interest" description="Disordered" evidence="28">
    <location>
        <begin position="1276"/>
        <end position="1380"/>
    </location>
</feature>
<name>A0AAD9HXK9_9PEZI</name>
<dbReference type="Pfam" id="PF02005">
    <property type="entry name" value="TRM"/>
    <property type="match status" value="2"/>
</dbReference>
<feature type="transmembrane region" description="Helical" evidence="29">
    <location>
        <begin position="2052"/>
        <end position="2070"/>
    </location>
</feature>
<keyword evidence="22" id="KW-0325">Glycoprotein</keyword>
<keyword evidence="15 27" id="KW-0819">tRNA processing</keyword>
<sequence>MSYQSLFHFYCEGKTSENFGVGGSTAHDFEARACGLPTNLQGPRPAEKQIIEHGGKRYITVKEGLAYILVPVSKKPGKDEQAPQQVFYNPIQQYNRDLTILALKAYGKEMLERKKAAVRAKKELLSKKRKHHAAVQAVRDDGGLLCVTCTDSGVWASNGYPEKCYSLYGGIPVKGFFSHEVGLRLVLHAIESSAARYGLAIEPLLSLSIDFYIRVFVRVRKSPASVKFQGGKNMVVYNCDQGCGAWATQLLMKNKKAPNKRGSGFFYKHVFAAGPPVGRECEHCGSAMHLAGPMYAGRIHSRDFIDHVLKEVSEAPKDVYGTIGRLQGMLQTALEELLPSPEETEAEHEQMGLDKEGEPTGESESKRAAMPTKEAELAALEPYPFYFSPSNLAAVLHTQTPPETALRGALVGLGYHVTKSHAKPASLKTDAPWSVIWHVLREWVRQKAPIKEENLKPGTAGYRLMGLHKKRKDEGGADEVPTGTQSSKPGKAGAEKMPEVVFNDNLGRASAGTRIVRLVSSKGEYDVVLITKAITGDNYQLHSLGEVCDDDGNLASFKLSTALASTVPKDLLDRHMMTNVPSYLLSTQENQLHVVVSTGSGTGLAPSFFAQVLQPLLAAVGLEAGQVSVGATVAGYDVIETKSRESVRDFARTLYPADGRPAPSHTVILLSGDGGIVDILNAGPVLPAGAQPPPVMALLPLGTGNALFHSLHKPQYSKAPRPASPLVLGLRTLFTGRPSQLPTFQADFSPGARLVSGSETAEGDDGGAEAQGPPVSRLLGAIVASYGFHASLVWESDTPAYRVLGSQRFRMAAQELLKLGHAYACDVEVRRAGYGDGEPEWELLRQGERDGCRFNYLLTTLVSDLERTFTISPASAPLDGQLRLVSFGEADGQRTMDIMTAAYQEGKHVGMTWTSEDGREERVGYDAIEEMKVTIHEDKARWRKLALLLLAMIAARPVAAYTVLSDSFLKIVPGGSDADFDPQKGQMLAPLLIPRVPGTPGSARVQQHLVQYFATQLPKWSLTWQNSTSKTPATGARDVPFGNLIFKREPPWTKPGQANLLTLVAHYDSKLQPEGFIGATDSAVPVAVLMHVAKSIDRYLTQMHDEMDALGEGGTPEMDMGVQILLLDGEEAFVSWSDTDSLYGARSLAAEWDNTVNPAMANFKTPLNQITLFLLLDLLGSANPQVPSYFQNTHWAYRNMATLEDRMRKLGLLETKSAPFLPDSGKLSTQFTQSFVQDDHVPFMARGAPVLHIIPTPFPAVWHQMTDDGAHLDMPTLRLKHTPNTPGSGSGPGSPLKHTAIVASDVENVVPLENPEPKKRPAGIDDSSEELPTKKPRLDVPPRSRENVVAGTGSWEGQDAAQSAKTETGHEPQSPDLSSVFDTSVHDLSQATAITEPEVPPQQHIQVSTLASSLPRLPTRVRFTREQTREKAEILRLRLGLASYKLRTGQTDVPLERLQIKPIPGRAPDVPSSSSQSGVRSESDEDEDIVLSQRGEPAQRREPRPTETMLPSLRGPVLGGGSIDTLRQSRLVEEEEQATSSAKHAQASEHAGLAREEIQKEQETVAARQRLRDALEAKRCKRFKSSWLWAVGFWGWTLTLHVAGIAYFTSGFLLTRLVLKDRSSCDVSPLADGTNEIDVLPPWPGKGTVEGGCWYPKTFDRAVVLIIDALRYDFTVPVGDGAEFHDALPVLHDMALQNPANAFLRPFIADPPTTTLQRLKGLTTGTLPTFIDAGSNFAGTAIDEDNLLLQLRDSGKKLVHLGDDTWDSLFPEYFDRNLSHPYDSFNVWDLHTVDNGVIDHIFPVLDTKDDWDVVIGHCLGVDHAGHRYGPAHVEMTKKLQQMNKFIEDLVARIDEQTLLVVMGDHGMDAKGDHGGESEDEVEAALWMAEALLYQTGKQSRDWPSITSAFSAYQEETLRKCKGLWARFDITNMVLGVGVMACGLVVLLLYVSRDQDDDELVTDNVELDLAEQTLEMQGDSEGTATTDPNRRLVQAALAGAVSGAVAGLVWSSASGADDLTRTGATAAITSAVFVLYRLLGAGKTFSDLAPTNIWTWMAVIFTVSQAVGFASNSYTIWEDSISLFSDGSLKTMSVYVAQLVLALVLVAGSTAFAWAPPCVSVLRSTTQKGRAQITVLGYGNAHGSRYLLLPLNLFSAVFLLSKPMGGGALALMLVQILSLVEILDLNALTTSAIGPVVLALMGNFYYFKTGHQAVLSSIQWDSAFIPLFTIRYPWSPLAVALNHFAGQILAATAVPLLVLWKADPRRKGLLPAVLRALGLFTAFYAVQSMATMAWAGWLRRHLMLYRVFSPRFMMAAAALVLVDVIAIAVALTGVRANSLAISEVFGWAE</sequence>
<evidence type="ECO:0000256" key="24">
    <source>
        <dbReference type="ARBA" id="ARBA00077143"/>
    </source>
</evidence>
<evidence type="ECO:0000256" key="20">
    <source>
        <dbReference type="ARBA" id="ARBA00023136"/>
    </source>
</evidence>
<dbReference type="InterPro" id="IPR013734">
    <property type="entry name" value="TF_Nrm1/Whi5"/>
</dbReference>
<dbReference type="PROSITE" id="PS51626">
    <property type="entry name" value="SAM_MT_TRM1"/>
    <property type="match status" value="1"/>
</dbReference>
<evidence type="ECO:0000256" key="14">
    <source>
        <dbReference type="ARBA" id="ARBA00022692"/>
    </source>
</evidence>
<keyword evidence="23" id="KW-0539">Nucleus</keyword>
<feature type="compositionally biased region" description="Basic and acidic residues" evidence="28">
    <location>
        <begin position="347"/>
        <end position="367"/>
    </location>
</feature>
<gene>
    <name evidence="31" type="ORF">P8C59_000618</name>
</gene>
<dbReference type="Gene3D" id="3.40.50.10330">
    <property type="entry name" value="Probable inorganic polyphosphate/atp-NAD kinase, domain 1"/>
    <property type="match status" value="1"/>
</dbReference>
<keyword evidence="17 27" id="KW-0694">RNA-binding</keyword>
<dbReference type="InterPro" id="IPR016064">
    <property type="entry name" value="NAD/diacylglycerol_kinase_sf"/>
</dbReference>
<protein>
    <recommendedName>
        <fullName evidence="25">tRNA 2,2-dimethylguanosine-26 methyltransferase</fullName>
    </recommendedName>
    <alternativeName>
        <fullName evidence="24">tRNA(guanine-26,N(2)-N(2)) methyltransferase</fullName>
    </alternativeName>
    <alternativeName>
        <fullName evidence="26">tRNA(m(2,2)G26)dimethyltransferase</fullName>
    </alternativeName>
</protein>
<keyword evidence="21" id="KW-0804">Transcription</keyword>
<comment type="similarity">
    <text evidence="6">Belongs to the PIGG/PIGN/PIGO family. PIGO subfamily.</text>
</comment>
<dbReference type="InterPro" id="IPR037675">
    <property type="entry name" value="PIG-O_N"/>
</dbReference>